<dbReference type="PANTHER" id="PTHR30604:SF1">
    <property type="entry name" value="DNA UTILIZATION PROTEIN HOFQ"/>
    <property type="match status" value="1"/>
</dbReference>
<dbReference type="InterPro" id="IPR038591">
    <property type="entry name" value="NolW-like_sf"/>
</dbReference>
<dbReference type="InterPro" id="IPR004845">
    <property type="entry name" value="T2SS_GspD_CS"/>
</dbReference>
<dbReference type="InterPro" id="IPR004846">
    <property type="entry name" value="T2SS/T3SS_dom"/>
</dbReference>
<dbReference type="Pfam" id="PF07660">
    <property type="entry name" value="STN"/>
    <property type="match status" value="1"/>
</dbReference>
<keyword evidence="6" id="KW-0472">Membrane</keyword>
<dbReference type="Pfam" id="PF00263">
    <property type="entry name" value="Secretin"/>
    <property type="match status" value="1"/>
</dbReference>
<reference evidence="11 12" key="1">
    <citation type="submission" date="2013-04" db="EMBL/GenBank/DDBJ databases">
        <title>Oceanococcus atlanticus 22II-S10r2 Genome Sequencing.</title>
        <authorList>
            <person name="Lai Q."/>
            <person name="Li G."/>
            <person name="Shao Z."/>
        </authorList>
    </citation>
    <scope>NUCLEOTIDE SEQUENCE [LARGE SCALE GENOMIC DNA]</scope>
    <source>
        <strain evidence="11 12">22II-S10r2</strain>
    </source>
</reference>
<proteinExistence type="inferred from homology"/>
<evidence type="ECO:0000313" key="12">
    <source>
        <dbReference type="Proteomes" id="UP000192342"/>
    </source>
</evidence>
<dbReference type="SMART" id="SM00965">
    <property type="entry name" value="STN"/>
    <property type="match status" value="1"/>
</dbReference>
<keyword evidence="4 9" id="KW-0732">Signal</keyword>
<comment type="similarity">
    <text evidence="2">Belongs to the bacterial secretin family. PilQ subfamily.</text>
</comment>
<evidence type="ECO:0000259" key="10">
    <source>
        <dbReference type="SMART" id="SM00965"/>
    </source>
</evidence>
<evidence type="ECO:0000256" key="7">
    <source>
        <dbReference type="ARBA" id="ARBA00023237"/>
    </source>
</evidence>
<keyword evidence="7" id="KW-0998">Cell outer membrane</keyword>
<comment type="caution">
    <text evidence="11">The sequence shown here is derived from an EMBL/GenBank/DDBJ whole genome shotgun (WGS) entry which is preliminary data.</text>
</comment>
<evidence type="ECO:0000256" key="3">
    <source>
        <dbReference type="ARBA" id="ARBA00022448"/>
    </source>
</evidence>
<sequence length="710" mass="75329">MATHVKNTMRAGVGLLLAIALPASAQAAQQLLEVKTSPAGKNRHSIELKLDGAAPQPSVFALETPPRISIDLADTKLALDKRRIPLNVGPVQTLTAVEASGRSRVVLSLSELTPYTVRAEGNSVVVELDGPSGASARVKQAAASNIVKTSAPAPAAGRATPGQFSDIDFRRTETGSGRLVVDLGVDTAEVDVRSEGGKIVAIFRGIAPSDDMLARMDVLDFATPFKFIDVSRDGDDGRIAITPVSGAQFDQVAYQLGGSFTLELQPLSRQEQEERAREEPQFQGERLNVNFQNIEVRALLQIIADVAGKNLVTSDSVSGSITLRLENVPWDQALDIILRTKGLSKSEAGNVIWVAPTSEVSAQQKQELEAMKQAEELAPLVSEIIQINYAKAIDIAGLLASENSSFISDRGTVTVDQRTNVLIVNDTREKLAGIQSLVRRLDIPVRQVLIESRVVVANDDFSRSVGASFGATFGDVNGDTVIGGSGSLLGADIVTQGLSAGIPLLPTVGNRLATNLPASTDGTNVPSYGISILGSDFLVDLELSALQAEGKGEVVSNPRVITANGKEALIEQGEEIPYINTVTSGGGAAQQTQFKKAVLSLRVTPQITPDNRVIMDLEVSKDTRGALAAQGQPAIDTSSVNTQVLVNNGETVVLGGIFEQSTEEGVNKVPLLGDIPILGVLFRNTIRRNDKRELLIFVTPKILSDGIKTN</sequence>
<feature type="chain" id="PRO_5013163818" evidence="9">
    <location>
        <begin position="28"/>
        <end position="710"/>
    </location>
</feature>
<evidence type="ECO:0000256" key="6">
    <source>
        <dbReference type="ARBA" id="ARBA00023136"/>
    </source>
</evidence>
<dbReference type="PRINTS" id="PR00811">
    <property type="entry name" value="BCTERIALGSPD"/>
</dbReference>
<dbReference type="Pfam" id="PF11741">
    <property type="entry name" value="AMIN"/>
    <property type="match status" value="2"/>
</dbReference>
<dbReference type="InterPro" id="IPR011662">
    <property type="entry name" value="Secretin/TonB_short_N"/>
</dbReference>
<dbReference type="RefSeq" id="WP_083563215.1">
    <property type="nucleotide sequence ID" value="NZ_AQQV01000004.1"/>
</dbReference>
<dbReference type="InterPro" id="IPR005644">
    <property type="entry name" value="NolW-like"/>
</dbReference>
<feature type="signal peptide" evidence="9">
    <location>
        <begin position="1"/>
        <end position="27"/>
    </location>
</feature>
<dbReference type="Gene3D" id="3.30.1370.120">
    <property type="match status" value="1"/>
</dbReference>
<evidence type="ECO:0000256" key="4">
    <source>
        <dbReference type="ARBA" id="ARBA00022729"/>
    </source>
</evidence>
<evidence type="ECO:0000256" key="5">
    <source>
        <dbReference type="ARBA" id="ARBA00022927"/>
    </source>
</evidence>
<dbReference type="OrthoDB" id="9775455at2"/>
<dbReference type="Gene3D" id="2.60.40.3500">
    <property type="match status" value="1"/>
</dbReference>
<organism evidence="11 12">
    <name type="scientific">Oceanococcus atlanticus</name>
    <dbReference type="NCBI Taxonomy" id="1317117"/>
    <lineage>
        <taxon>Bacteria</taxon>
        <taxon>Pseudomonadati</taxon>
        <taxon>Pseudomonadota</taxon>
        <taxon>Gammaproteobacteria</taxon>
        <taxon>Chromatiales</taxon>
        <taxon>Oceanococcaceae</taxon>
        <taxon>Oceanococcus</taxon>
    </lineage>
</organism>
<dbReference type="AlphaFoldDB" id="A0A1Y1SBM8"/>
<dbReference type="Proteomes" id="UP000192342">
    <property type="component" value="Unassembled WGS sequence"/>
</dbReference>
<dbReference type="EMBL" id="AQQV01000004">
    <property type="protein sequence ID" value="ORE85544.1"/>
    <property type="molecule type" value="Genomic_DNA"/>
</dbReference>
<name>A0A1Y1SBM8_9GAMM</name>
<dbReference type="NCBIfam" id="TIGR02515">
    <property type="entry name" value="IV_pilus_PilQ"/>
    <property type="match status" value="1"/>
</dbReference>
<evidence type="ECO:0000256" key="1">
    <source>
        <dbReference type="ARBA" id="ARBA00004442"/>
    </source>
</evidence>
<dbReference type="InterPro" id="IPR013355">
    <property type="entry name" value="Pilus_4_PilQ"/>
</dbReference>
<dbReference type="PROSITE" id="PS00875">
    <property type="entry name" value="T2SP_D"/>
    <property type="match status" value="1"/>
</dbReference>
<accession>A0A1Y1SBM8</accession>
<evidence type="ECO:0000256" key="9">
    <source>
        <dbReference type="SAM" id="SignalP"/>
    </source>
</evidence>
<dbReference type="Pfam" id="PF03958">
    <property type="entry name" value="Secretin_N"/>
    <property type="match status" value="1"/>
</dbReference>
<comment type="subcellular location">
    <subcellularLocation>
        <location evidence="1 8">Cell outer membrane</location>
    </subcellularLocation>
</comment>
<evidence type="ECO:0000256" key="8">
    <source>
        <dbReference type="RuleBase" id="RU004004"/>
    </source>
</evidence>
<dbReference type="InterPro" id="IPR001775">
    <property type="entry name" value="GspD/PilQ"/>
</dbReference>
<feature type="domain" description="Secretin/TonB short N-terminal" evidence="10">
    <location>
        <begin position="309"/>
        <end position="357"/>
    </location>
</feature>
<dbReference type="STRING" id="1317117.ATO7_15018"/>
<dbReference type="GO" id="GO:0009306">
    <property type="term" value="P:protein secretion"/>
    <property type="evidence" value="ECO:0007669"/>
    <property type="project" value="InterPro"/>
</dbReference>
<dbReference type="Gene3D" id="3.30.1370.130">
    <property type="match status" value="1"/>
</dbReference>
<dbReference type="InterPro" id="IPR051808">
    <property type="entry name" value="Type_IV_pilus_biogenesis"/>
</dbReference>
<evidence type="ECO:0000313" key="11">
    <source>
        <dbReference type="EMBL" id="ORE85544.1"/>
    </source>
</evidence>
<protein>
    <submittedName>
        <fullName evidence="11">Type IV pilus secretin PilQ</fullName>
    </submittedName>
</protein>
<dbReference type="InterPro" id="IPR021731">
    <property type="entry name" value="AMIN_dom"/>
</dbReference>
<evidence type="ECO:0000256" key="2">
    <source>
        <dbReference type="ARBA" id="ARBA00006304"/>
    </source>
</evidence>
<dbReference type="GO" id="GO:0009279">
    <property type="term" value="C:cell outer membrane"/>
    <property type="evidence" value="ECO:0007669"/>
    <property type="project" value="UniProtKB-SubCell"/>
</dbReference>
<dbReference type="PANTHER" id="PTHR30604">
    <property type="entry name" value="PROTEIN TRANSPORT PROTEIN HOFQ"/>
    <property type="match status" value="1"/>
</dbReference>
<gene>
    <name evidence="11" type="ORF">ATO7_15018</name>
</gene>
<dbReference type="Gene3D" id="2.60.40.3470">
    <property type="match status" value="1"/>
</dbReference>
<keyword evidence="12" id="KW-1185">Reference proteome</keyword>
<keyword evidence="3 8" id="KW-0813">Transport</keyword>
<keyword evidence="5" id="KW-0653">Protein transport</keyword>